<feature type="transmembrane region" description="Helical" evidence="1">
    <location>
        <begin position="241"/>
        <end position="261"/>
    </location>
</feature>
<dbReference type="InterPro" id="IPR018710">
    <property type="entry name" value="DUF2232"/>
</dbReference>
<evidence type="ECO:0000313" key="3">
    <source>
        <dbReference type="Proteomes" id="UP000664761"/>
    </source>
</evidence>
<feature type="transmembrane region" description="Helical" evidence="1">
    <location>
        <begin position="39"/>
        <end position="58"/>
    </location>
</feature>
<keyword evidence="1" id="KW-0812">Transmembrane</keyword>
<feature type="transmembrane region" description="Helical" evidence="1">
    <location>
        <begin position="117"/>
        <end position="138"/>
    </location>
</feature>
<evidence type="ECO:0000313" key="2">
    <source>
        <dbReference type="EMBL" id="MBO0334508.1"/>
    </source>
</evidence>
<dbReference type="RefSeq" id="WP_207046397.1">
    <property type="nucleotide sequence ID" value="NZ_JAFLNC010000004.1"/>
</dbReference>
<feature type="transmembrane region" description="Helical" evidence="1">
    <location>
        <begin position="215"/>
        <end position="235"/>
    </location>
</feature>
<keyword evidence="1" id="KW-0472">Membrane</keyword>
<keyword evidence="1" id="KW-1133">Transmembrane helix</keyword>
<comment type="caution">
    <text evidence="2">The sequence shown here is derived from an EMBL/GenBank/DDBJ whole genome shotgun (WGS) entry which is preliminary data.</text>
</comment>
<feature type="transmembrane region" description="Helical" evidence="1">
    <location>
        <begin position="70"/>
        <end position="96"/>
    </location>
</feature>
<organism evidence="2 3">
    <name type="scientific">Sneathiella sedimenti</name>
    <dbReference type="NCBI Taxonomy" id="2816034"/>
    <lineage>
        <taxon>Bacteria</taxon>
        <taxon>Pseudomonadati</taxon>
        <taxon>Pseudomonadota</taxon>
        <taxon>Alphaproteobacteria</taxon>
        <taxon>Sneathiellales</taxon>
        <taxon>Sneathiellaceae</taxon>
        <taxon>Sneathiella</taxon>
    </lineage>
</organism>
<name>A0ABS3F829_9PROT</name>
<protein>
    <submittedName>
        <fullName evidence="2">DUF2232 domain-containing protein</fullName>
    </submittedName>
</protein>
<sequence length="317" mass="34418">MVKELAVAVALGVLNTALVMLSIAGNAGGSSFGTALQTLIFWILSLVPLFVSGLGFGLRSALISILSSVLVAAIAINPSFALAYAVISGAPVILLVRQALLWRETDGVKYWYPADYLMIWWAGICVGLTLLAMGLLQWDDALRQGLIDGFDQMLVQMTEIQGVAPALTGAEFVMLMPQFLGPLWGVFILLSGCLAQGVLVRFNRNLRPTPELTKMALPNWLALAFIGATVLSVLLDATVPLLGALVITLEILFFLQGMAVIHVVSHRWNGRPFILGAIYVATVMMLWLVLIIAILGLMENWVGFRRRFAAPPRQEED</sequence>
<reference evidence="2 3" key="1">
    <citation type="submission" date="2021-03" db="EMBL/GenBank/DDBJ databases">
        <title>Sneathiella sp. CAU 1612 isolated from Kang Won-do.</title>
        <authorList>
            <person name="Kim W."/>
        </authorList>
    </citation>
    <scope>NUCLEOTIDE SEQUENCE [LARGE SCALE GENOMIC DNA]</scope>
    <source>
        <strain evidence="2 3">CAU 1612</strain>
    </source>
</reference>
<dbReference type="EMBL" id="JAFLNC010000004">
    <property type="protein sequence ID" value="MBO0334508.1"/>
    <property type="molecule type" value="Genomic_DNA"/>
</dbReference>
<feature type="transmembrane region" description="Helical" evidence="1">
    <location>
        <begin position="183"/>
        <end position="203"/>
    </location>
</feature>
<accession>A0ABS3F829</accession>
<feature type="transmembrane region" description="Helical" evidence="1">
    <location>
        <begin position="6"/>
        <end position="27"/>
    </location>
</feature>
<keyword evidence="3" id="KW-1185">Reference proteome</keyword>
<feature type="transmembrane region" description="Helical" evidence="1">
    <location>
        <begin position="273"/>
        <end position="298"/>
    </location>
</feature>
<gene>
    <name evidence="2" type="ORF">J0X12_12845</name>
</gene>
<dbReference type="Pfam" id="PF09991">
    <property type="entry name" value="DUF2232"/>
    <property type="match status" value="1"/>
</dbReference>
<evidence type="ECO:0000256" key="1">
    <source>
        <dbReference type="SAM" id="Phobius"/>
    </source>
</evidence>
<proteinExistence type="predicted"/>
<dbReference type="Proteomes" id="UP000664761">
    <property type="component" value="Unassembled WGS sequence"/>
</dbReference>